<comment type="function">
    <text evidence="6">Together with LptD, is involved in the assembly of lipopolysaccharide (LPS) at the surface of the outer membrane. Required for the proper assembly of LptD. Binds LPS and may serve as the LPS recognition site at the outer membrane.</text>
</comment>
<comment type="similarity">
    <text evidence="6">Belongs to the LptE lipoprotein family.</text>
</comment>
<evidence type="ECO:0000256" key="5">
    <source>
        <dbReference type="ARBA" id="ARBA00023288"/>
    </source>
</evidence>
<dbReference type="InterPro" id="IPR007485">
    <property type="entry name" value="LPS_assembly_LptE"/>
</dbReference>
<dbReference type="HAMAP" id="MF_01186">
    <property type="entry name" value="LPS_assembly_LptE"/>
    <property type="match status" value="1"/>
</dbReference>
<protein>
    <recommendedName>
        <fullName evidence="6">LPS-assembly lipoprotein LptE</fullName>
    </recommendedName>
</protein>
<sequence>MNLQGLLKTIAGLALVLSMSACGFALRGAVSFPFQSIYVGLPDNSALGGELKRHLRANGKTEVSSEATQADVVLDVLGETRDKTILSLNSQGRVREFNLIYNLKFRVRDKAGREVLTPTTISLKRNLSFKENEVLAKEAEEALLYRDMQSEIVQQIMRRLALIRMDQAANNTNKTSDNNG</sequence>
<dbReference type="PANTHER" id="PTHR38098">
    <property type="entry name" value="LPS-ASSEMBLY LIPOPROTEIN LPTE"/>
    <property type="match status" value="1"/>
</dbReference>
<dbReference type="Gene3D" id="3.30.160.150">
    <property type="entry name" value="Lipoprotein like domain"/>
    <property type="match status" value="1"/>
</dbReference>
<evidence type="ECO:0000256" key="1">
    <source>
        <dbReference type="ARBA" id="ARBA00022729"/>
    </source>
</evidence>
<evidence type="ECO:0000256" key="2">
    <source>
        <dbReference type="ARBA" id="ARBA00023136"/>
    </source>
</evidence>
<keyword evidence="5 7" id="KW-0449">Lipoprotein</keyword>
<dbReference type="Proteomes" id="UP001181355">
    <property type="component" value="Chromosome"/>
</dbReference>
<evidence type="ECO:0000256" key="3">
    <source>
        <dbReference type="ARBA" id="ARBA00023139"/>
    </source>
</evidence>
<name>A0ABY9RE29_9BURK</name>
<dbReference type="PANTHER" id="PTHR38098:SF1">
    <property type="entry name" value="LPS-ASSEMBLY LIPOPROTEIN LPTE"/>
    <property type="match status" value="1"/>
</dbReference>
<dbReference type="RefSeq" id="WP_309480922.1">
    <property type="nucleotide sequence ID" value="NZ_CP133720.1"/>
</dbReference>
<evidence type="ECO:0000313" key="8">
    <source>
        <dbReference type="Proteomes" id="UP001181355"/>
    </source>
</evidence>
<keyword evidence="1" id="KW-0732">Signal</keyword>
<dbReference type="Pfam" id="PF04390">
    <property type="entry name" value="LptE"/>
    <property type="match status" value="1"/>
</dbReference>
<reference evidence="7" key="1">
    <citation type="submission" date="2023-09" db="EMBL/GenBank/DDBJ databases">
        <title>Undibacterium sp. 20NA77.5 isolated from freshwater.</title>
        <authorList>
            <person name="Le V."/>
            <person name="Ko S.-R."/>
            <person name="Ahn C.-Y."/>
            <person name="Oh H.-M."/>
        </authorList>
    </citation>
    <scope>NUCLEOTIDE SEQUENCE</scope>
    <source>
        <strain evidence="7">20NA77.5</strain>
    </source>
</reference>
<keyword evidence="8" id="KW-1185">Reference proteome</keyword>
<organism evidence="7 8">
    <name type="scientific">Undibacterium cyanobacteriorum</name>
    <dbReference type="NCBI Taxonomy" id="3073561"/>
    <lineage>
        <taxon>Bacteria</taxon>
        <taxon>Pseudomonadati</taxon>
        <taxon>Pseudomonadota</taxon>
        <taxon>Betaproteobacteria</taxon>
        <taxon>Burkholderiales</taxon>
        <taxon>Oxalobacteraceae</taxon>
        <taxon>Undibacterium</taxon>
    </lineage>
</organism>
<evidence type="ECO:0000313" key="7">
    <source>
        <dbReference type="EMBL" id="WMW79424.1"/>
    </source>
</evidence>
<gene>
    <name evidence="6 7" type="primary">lptE</name>
    <name evidence="7" type="ORF">RF679_12280</name>
</gene>
<evidence type="ECO:0000256" key="6">
    <source>
        <dbReference type="HAMAP-Rule" id="MF_01186"/>
    </source>
</evidence>
<keyword evidence="4 6" id="KW-0998">Cell outer membrane</keyword>
<dbReference type="EMBL" id="CP133720">
    <property type="protein sequence ID" value="WMW79424.1"/>
    <property type="molecule type" value="Genomic_DNA"/>
</dbReference>
<accession>A0ABY9RE29</accession>
<keyword evidence="2 6" id="KW-0472">Membrane</keyword>
<evidence type="ECO:0000256" key="4">
    <source>
        <dbReference type="ARBA" id="ARBA00023237"/>
    </source>
</evidence>
<keyword evidence="3" id="KW-0564">Palmitate</keyword>
<proteinExistence type="inferred from homology"/>
<comment type="subunit">
    <text evidence="6">Component of the lipopolysaccharide transport and assembly complex. Interacts with LptD.</text>
</comment>